<dbReference type="Pfam" id="PF12320">
    <property type="entry name" value="SbcD_C"/>
    <property type="match status" value="1"/>
</dbReference>
<comment type="subunit">
    <text evidence="2 7">Heterodimer of SbcC and SbcD.</text>
</comment>
<keyword evidence="7" id="KW-0233">DNA recombination</keyword>
<feature type="domain" description="Calcineurin-like phosphoesterase" evidence="8">
    <location>
        <begin position="1"/>
        <end position="228"/>
    </location>
</feature>
<dbReference type="NCBIfam" id="TIGR00619">
    <property type="entry name" value="sbcd"/>
    <property type="match status" value="1"/>
</dbReference>
<feature type="domain" description="Nuclease SbcCD subunit D C-terminal" evidence="9">
    <location>
        <begin position="278"/>
        <end position="377"/>
    </location>
</feature>
<dbReference type="CDD" id="cd00840">
    <property type="entry name" value="MPP_Mre11_N"/>
    <property type="match status" value="1"/>
</dbReference>
<evidence type="ECO:0000256" key="5">
    <source>
        <dbReference type="ARBA" id="ARBA00022801"/>
    </source>
</evidence>
<dbReference type="GO" id="GO:0006310">
    <property type="term" value="P:DNA recombination"/>
    <property type="evidence" value="ECO:0007669"/>
    <property type="project" value="UniProtKB-KW"/>
</dbReference>
<dbReference type="GO" id="GO:0008408">
    <property type="term" value="F:3'-5' exonuclease activity"/>
    <property type="evidence" value="ECO:0007669"/>
    <property type="project" value="InterPro"/>
</dbReference>
<organism evidence="10 11">
    <name type="scientific">Spirosoma taeanense</name>
    <dbReference type="NCBI Taxonomy" id="2735870"/>
    <lineage>
        <taxon>Bacteria</taxon>
        <taxon>Pseudomonadati</taxon>
        <taxon>Bacteroidota</taxon>
        <taxon>Cytophagia</taxon>
        <taxon>Cytophagales</taxon>
        <taxon>Cytophagaceae</taxon>
        <taxon>Spirosoma</taxon>
    </lineage>
</organism>
<dbReference type="InterPro" id="IPR026843">
    <property type="entry name" value="SbcD_C"/>
</dbReference>
<dbReference type="Proteomes" id="UP000502756">
    <property type="component" value="Chromosome"/>
</dbReference>
<sequence length="402" mass="45447">MKVLHTADWHLGKRLYRYELTDDHMHFLDWLSELIEERQIDVLVIAGDVFDTTNPNDGSMQLYYQFLTRMLPLQRKIIITGGNHDSASKLNAPRDLLRNLNIHVVGCTTGNCPDEVVKLSCGSVDLLVAAVPYLRDSDLRQSISGQTYEDRVEAVRMGICNHYERVADYCRSEFAAVPVLAMGHLYVNGATVSESEREIHTVGGQAAFAATHFPEGFDYVALGHIHVPQQVGSGDTVRYSGSPIPLSFGERDQLHQVLELTFDNGKLSSIDSVKVPKFRSLRQVAGSLDEVRERLAALESIDRLPSLVEVLVEEENESLTTRMHFEQLQRDYADAPFRIAKSRLTFKNKKKGLDALYSIDTHLQDLSYLDVFARRLDVAEVTDDMRLLLTETYKQLYQSVAK</sequence>
<dbReference type="InterPro" id="IPR029052">
    <property type="entry name" value="Metallo-depent_PP-like"/>
</dbReference>
<dbReference type="InterPro" id="IPR050535">
    <property type="entry name" value="DNA_Repair-Maintenance_Comp"/>
</dbReference>
<dbReference type="KEGG" id="stae:HNV11_22570"/>
<gene>
    <name evidence="7 10" type="primary">sbcD</name>
    <name evidence="10" type="ORF">HNV11_22570</name>
</gene>
<evidence type="ECO:0000313" key="10">
    <source>
        <dbReference type="EMBL" id="QJW91963.1"/>
    </source>
</evidence>
<evidence type="ECO:0000256" key="3">
    <source>
        <dbReference type="ARBA" id="ARBA00013365"/>
    </source>
</evidence>
<evidence type="ECO:0000259" key="8">
    <source>
        <dbReference type="Pfam" id="PF00149"/>
    </source>
</evidence>
<accession>A0A6M5YFB6</accession>
<dbReference type="GO" id="GO:0004519">
    <property type="term" value="F:endonuclease activity"/>
    <property type="evidence" value="ECO:0007669"/>
    <property type="project" value="UniProtKB-KW"/>
</dbReference>
<dbReference type="GO" id="GO:0006260">
    <property type="term" value="P:DNA replication"/>
    <property type="evidence" value="ECO:0007669"/>
    <property type="project" value="UniProtKB-KW"/>
</dbReference>
<dbReference type="Pfam" id="PF00149">
    <property type="entry name" value="Metallophos"/>
    <property type="match status" value="1"/>
</dbReference>
<dbReference type="PANTHER" id="PTHR30337">
    <property type="entry name" value="COMPONENT OF ATP-DEPENDENT DSDNA EXONUCLEASE"/>
    <property type="match status" value="1"/>
</dbReference>
<keyword evidence="5 7" id="KW-0378">Hydrolase</keyword>
<name>A0A6M5YFB6_9BACT</name>
<keyword evidence="7" id="KW-0255">Endonuclease</keyword>
<dbReference type="InterPro" id="IPR004593">
    <property type="entry name" value="SbcD"/>
</dbReference>
<keyword evidence="4 7" id="KW-0540">Nuclease</keyword>
<dbReference type="InterPro" id="IPR004843">
    <property type="entry name" value="Calcineurin-like_PHP"/>
</dbReference>
<evidence type="ECO:0000313" key="11">
    <source>
        <dbReference type="Proteomes" id="UP000502756"/>
    </source>
</evidence>
<dbReference type="SUPFAM" id="SSF56300">
    <property type="entry name" value="Metallo-dependent phosphatases"/>
    <property type="match status" value="1"/>
</dbReference>
<evidence type="ECO:0000256" key="7">
    <source>
        <dbReference type="RuleBase" id="RU363069"/>
    </source>
</evidence>
<evidence type="ECO:0000256" key="1">
    <source>
        <dbReference type="ARBA" id="ARBA00010555"/>
    </source>
</evidence>
<dbReference type="AlphaFoldDB" id="A0A6M5YFB6"/>
<evidence type="ECO:0000256" key="2">
    <source>
        <dbReference type="ARBA" id="ARBA00011322"/>
    </source>
</evidence>
<reference evidence="10 11" key="1">
    <citation type="submission" date="2020-05" db="EMBL/GenBank/DDBJ databases">
        <title>Genome sequencing of Spirosoma sp. TS118.</title>
        <authorList>
            <person name="Lee J.-H."/>
            <person name="Jeong S."/>
            <person name="Zhao L."/>
            <person name="Jung J.-H."/>
            <person name="Kim M.-K."/>
            <person name="Lim S."/>
        </authorList>
    </citation>
    <scope>NUCLEOTIDE SEQUENCE [LARGE SCALE GENOMIC DNA]</scope>
    <source>
        <strain evidence="10 11">TS118</strain>
    </source>
</reference>
<proteinExistence type="inferred from homology"/>
<keyword evidence="6 7" id="KW-0269">Exonuclease</keyword>
<protein>
    <recommendedName>
        <fullName evidence="3 7">Nuclease SbcCD subunit D</fullName>
    </recommendedName>
</protein>
<evidence type="ECO:0000259" key="9">
    <source>
        <dbReference type="Pfam" id="PF12320"/>
    </source>
</evidence>
<keyword evidence="7" id="KW-0235">DNA replication</keyword>
<dbReference type="Gene3D" id="3.60.21.10">
    <property type="match status" value="1"/>
</dbReference>
<evidence type="ECO:0000256" key="4">
    <source>
        <dbReference type="ARBA" id="ARBA00022722"/>
    </source>
</evidence>
<dbReference type="RefSeq" id="WP_171741815.1">
    <property type="nucleotide sequence ID" value="NZ_CP053435.1"/>
</dbReference>
<dbReference type="PANTHER" id="PTHR30337:SF0">
    <property type="entry name" value="NUCLEASE SBCCD SUBUNIT D"/>
    <property type="match status" value="1"/>
</dbReference>
<comment type="similarity">
    <text evidence="1 7">Belongs to the SbcD family.</text>
</comment>
<keyword evidence="11" id="KW-1185">Reference proteome</keyword>
<dbReference type="InterPro" id="IPR041796">
    <property type="entry name" value="Mre11_N"/>
</dbReference>
<dbReference type="EMBL" id="CP053435">
    <property type="protein sequence ID" value="QJW91963.1"/>
    <property type="molecule type" value="Genomic_DNA"/>
</dbReference>
<evidence type="ECO:0000256" key="6">
    <source>
        <dbReference type="ARBA" id="ARBA00022839"/>
    </source>
</evidence>
<comment type="function">
    <text evidence="7">SbcCD cleaves DNA hairpin structures. These structures can inhibit DNA replication and are intermediates in certain DNA recombination reactions. The complex acts as a 3'-&gt;5' double strand exonuclease that can open hairpins. It also has a 5' single-strand endonuclease activity.</text>
</comment>